<proteinExistence type="predicted"/>
<name>A0A4Y2EUU8_ARAVE</name>
<sequence>MLLQRWQTRSWKLLSRHPSTWSKARMADARTATHFEGKSKSSLNQSKISKTPEQSGEDNPEVQLVEDFRAAIRVHEDSTPVLEFVGFIINLEVWPKIAKQLAVTIRKTRKTIA</sequence>
<evidence type="ECO:0000256" key="1">
    <source>
        <dbReference type="SAM" id="MobiDB-lite"/>
    </source>
</evidence>
<dbReference type="Proteomes" id="UP000499080">
    <property type="component" value="Unassembled WGS sequence"/>
</dbReference>
<accession>A0A4Y2EUU8</accession>
<feature type="compositionally biased region" description="Basic and acidic residues" evidence="1">
    <location>
        <begin position="25"/>
        <end position="39"/>
    </location>
</feature>
<evidence type="ECO:0000313" key="3">
    <source>
        <dbReference type="Proteomes" id="UP000499080"/>
    </source>
</evidence>
<gene>
    <name evidence="2" type="ORF">AVEN_263494_1</name>
</gene>
<reference evidence="2 3" key="1">
    <citation type="journal article" date="2019" name="Sci. Rep.">
        <title>Orb-weaving spider Araneus ventricosus genome elucidates the spidroin gene catalogue.</title>
        <authorList>
            <person name="Kono N."/>
            <person name="Nakamura H."/>
            <person name="Ohtoshi R."/>
            <person name="Moran D.A.P."/>
            <person name="Shinohara A."/>
            <person name="Yoshida Y."/>
            <person name="Fujiwara M."/>
            <person name="Mori M."/>
            <person name="Tomita M."/>
            <person name="Arakawa K."/>
        </authorList>
    </citation>
    <scope>NUCLEOTIDE SEQUENCE [LARGE SCALE GENOMIC DNA]</scope>
</reference>
<evidence type="ECO:0000313" key="2">
    <source>
        <dbReference type="EMBL" id="GBM33000.1"/>
    </source>
</evidence>
<feature type="compositionally biased region" description="Polar residues" evidence="1">
    <location>
        <begin position="40"/>
        <end position="54"/>
    </location>
</feature>
<keyword evidence="3" id="KW-1185">Reference proteome</keyword>
<dbReference type="EMBL" id="BGPR01000722">
    <property type="protein sequence ID" value="GBM33000.1"/>
    <property type="molecule type" value="Genomic_DNA"/>
</dbReference>
<dbReference type="AlphaFoldDB" id="A0A4Y2EUU8"/>
<feature type="region of interest" description="Disordered" evidence="1">
    <location>
        <begin position="24"/>
        <end position="61"/>
    </location>
</feature>
<comment type="caution">
    <text evidence="2">The sequence shown here is derived from an EMBL/GenBank/DDBJ whole genome shotgun (WGS) entry which is preliminary data.</text>
</comment>
<protein>
    <submittedName>
        <fullName evidence="2">Uncharacterized protein</fullName>
    </submittedName>
</protein>
<organism evidence="2 3">
    <name type="scientific">Araneus ventricosus</name>
    <name type="common">Orbweaver spider</name>
    <name type="synonym">Epeira ventricosa</name>
    <dbReference type="NCBI Taxonomy" id="182803"/>
    <lineage>
        <taxon>Eukaryota</taxon>
        <taxon>Metazoa</taxon>
        <taxon>Ecdysozoa</taxon>
        <taxon>Arthropoda</taxon>
        <taxon>Chelicerata</taxon>
        <taxon>Arachnida</taxon>
        <taxon>Araneae</taxon>
        <taxon>Araneomorphae</taxon>
        <taxon>Entelegynae</taxon>
        <taxon>Araneoidea</taxon>
        <taxon>Araneidae</taxon>
        <taxon>Araneus</taxon>
    </lineage>
</organism>